<dbReference type="RefSeq" id="WP_424586967.1">
    <property type="nucleotide sequence ID" value="NZ_JBNAUB010000028.1"/>
</dbReference>
<evidence type="ECO:0000256" key="1">
    <source>
        <dbReference type="ARBA" id="ARBA00001933"/>
    </source>
</evidence>
<organism evidence="8 9">
    <name type="scientific">Caldisericum exile</name>
    <dbReference type="NCBI Taxonomy" id="693075"/>
    <lineage>
        <taxon>Bacteria</taxon>
        <taxon>Pseudomonadati</taxon>
        <taxon>Caldisericota/Cryosericota group</taxon>
        <taxon>Caldisericota</taxon>
        <taxon>Caldisericia</taxon>
        <taxon>Caldisericales</taxon>
        <taxon>Caldisericaceae</taxon>
        <taxon>Caldisericum</taxon>
    </lineage>
</organism>
<dbReference type="PROSITE" id="PS00105">
    <property type="entry name" value="AA_TRANSFER_CLASS_1"/>
    <property type="match status" value="1"/>
</dbReference>
<dbReference type="SUPFAM" id="SSF53383">
    <property type="entry name" value="PLP-dependent transferases"/>
    <property type="match status" value="1"/>
</dbReference>
<dbReference type="InterPro" id="IPR004839">
    <property type="entry name" value="Aminotransferase_I/II_large"/>
</dbReference>
<dbReference type="Proteomes" id="UP000237040">
    <property type="component" value="Unassembled WGS sequence"/>
</dbReference>
<evidence type="ECO:0000256" key="5">
    <source>
        <dbReference type="ARBA" id="ARBA00022898"/>
    </source>
</evidence>
<evidence type="ECO:0000313" key="8">
    <source>
        <dbReference type="EMBL" id="PMP68574.1"/>
    </source>
</evidence>
<keyword evidence="5" id="KW-0663">Pyridoxal phosphate</keyword>
<accession>A0A2J6WFM9</accession>
<dbReference type="CDD" id="cd00609">
    <property type="entry name" value="AAT_like"/>
    <property type="match status" value="1"/>
</dbReference>
<evidence type="ECO:0000256" key="2">
    <source>
        <dbReference type="ARBA" id="ARBA00007441"/>
    </source>
</evidence>
<dbReference type="GO" id="GO:0008483">
    <property type="term" value="F:transaminase activity"/>
    <property type="evidence" value="ECO:0007669"/>
    <property type="project" value="UniProtKB-KW"/>
</dbReference>
<dbReference type="InterPro" id="IPR015422">
    <property type="entry name" value="PyrdxlP-dep_Trfase_small"/>
</dbReference>
<dbReference type="InterPro" id="IPR050596">
    <property type="entry name" value="AspAT/PAT-like"/>
</dbReference>
<protein>
    <recommendedName>
        <fullName evidence="6">Aminotransferase</fullName>
        <ecNumber evidence="6">2.6.1.-</ecNumber>
    </recommendedName>
</protein>
<dbReference type="PANTHER" id="PTHR46383:SF1">
    <property type="entry name" value="ASPARTATE AMINOTRANSFERASE"/>
    <property type="match status" value="1"/>
</dbReference>
<feature type="domain" description="Aminotransferase class I/classII large" evidence="7">
    <location>
        <begin position="31"/>
        <end position="379"/>
    </location>
</feature>
<reference evidence="8 9" key="1">
    <citation type="submission" date="2018-01" db="EMBL/GenBank/DDBJ databases">
        <title>Metagenomic assembled genomes from two thermal pools in the Uzon Caldera, Kamchatka, Russia.</title>
        <authorList>
            <person name="Wilkins L."/>
            <person name="Ettinger C."/>
        </authorList>
    </citation>
    <scope>NUCLEOTIDE SEQUENCE [LARGE SCALE GENOMIC DNA]</scope>
    <source>
        <strain evidence="8">ZAV-07</strain>
    </source>
</reference>
<comment type="cofactor">
    <cofactor evidence="1 6">
        <name>pyridoxal 5'-phosphate</name>
        <dbReference type="ChEBI" id="CHEBI:597326"/>
    </cofactor>
</comment>
<evidence type="ECO:0000259" key="7">
    <source>
        <dbReference type="Pfam" id="PF00155"/>
    </source>
</evidence>
<dbReference type="EC" id="2.6.1.-" evidence="6"/>
<dbReference type="AlphaFoldDB" id="A0A2J6WFM9"/>
<gene>
    <name evidence="8" type="ORF">C0189_00895</name>
</gene>
<name>A0A2J6WFM9_9BACT</name>
<dbReference type="Gene3D" id="3.40.640.10">
    <property type="entry name" value="Type I PLP-dependent aspartate aminotransferase-like (Major domain)"/>
    <property type="match status" value="1"/>
</dbReference>
<dbReference type="EMBL" id="PNIL01000014">
    <property type="protein sequence ID" value="PMP68574.1"/>
    <property type="molecule type" value="Genomic_DNA"/>
</dbReference>
<keyword evidence="3 6" id="KW-0032">Aminotransferase</keyword>
<evidence type="ECO:0000256" key="6">
    <source>
        <dbReference type="RuleBase" id="RU000481"/>
    </source>
</evidence>
<proteinExistence type="inferred from homology"/>
<keyword evidence="4 6" id="KW-0808">Transferase</keyword>
<dbReference type="GO" id="GO:0030170">
    <property type="term" value="F:pyridoxal phosphate binding"/>
    <property type="evidence" value="ECO:0007669"/>
    <property type="project" value="InterPro"/>
</dbReference>
<evidence type="ECO:0000256" key="3">
    <source>
        <dbReference type="ARBA" id="ARBA00022576"/>
    </source>
</evidence>
<dbReference type="InterPro" id="IPR004838">
    <property type="entry name" value="NHTrfase_class1_PyrdxlP-BS"/>
</dbReference>
<dbReference type="GO" id="GO:0006520">
    <property type="term" value="P:amino acid metabolic process"/>
    <property type="evidence" value="ECO:0007669"/>
    <property type="project" value="InterPro"/>
</dbReference>
<comment type="caution">
    <text evidence="8">The sequence shown here is derived from an EMBL/GenBank/DDBJ whole genome shotgun (WGS) entry which is preliminary data.</text>
</comment>
<dbReference type="PANTHER" id="PTHR46383">
    <property type="entry name" value="ASPARTATE AMINOTRANSFERASE"/>
    <property type="match status" value="1"/>
</dbReference>
<dbReference type="InterPro" id="IPR015421">
    <property type="entry name" value="PyrdxlP-dep_Trfase_major"/>
</dbReference>
<dbReference type="Pfam" id="PF00155">
    <property type="entry name" value="Aminotran_1_2"/>
    <property type="match status" value="1"/>
</dbReference>
<evidence type="ECO:0000256" key="4">
    <source>
        <dbReference type="ARBA" id="ARBA00022679"/>
    </source>
</evidence>
<evidence type="ECO:0000313" key="9">
    <source>
        <dbReference type="Proteomes" id="UP000237040"/>
    </source>
</evidence>
<dbReference type="Gene3D" id="3.90.1150.10">
    <property type="entry name" value="Aspartate Aminotransferase, domain 1"/>
    <property type="match status" value="1"/>
</dbReference>
<sequence>MKISKMIQRAGTETAFEMLAKAKELERQGKSVIHFEIGEPDFNTPENVKEAGIKAIKENYTHYSPTQGILELREAVAEYISKTRDIKVTPDEVIITPGGKDVIFGTMLSLLDEGDEAIYPNPGYPIYESAIRLVGAKPVPMPIREENDFAFDRKEFEKLVTPKTRLIVINSPANPTGGILSYEDLEFIADIAKKNDIMILSDEIYSRIIYEGKFVSIASLPHMKERTVILDGFSKTYAMTGWRLGYAVANKEVIEALKRVAVNSFSCVATFVQMAGIEALRGPQDEPERMRKEYEERRNLIIQGLNEIPGFSVKMPKGAFYAFPNVKKVGKSSKELADYLLYEAGVCTLSGTAFGEYGEGYLRFSYATSKENIIEGLKRVKQAIEKII</sequence>
<dbReference type="FunFam" id="3.40.640.10:FF:000033">
    <property type="entry name" value="Aspartate aminotransferase"/>
    <property type="match status" value="1"/>
</dbReference>
<comment type="similarity">
    <text evidence="2 6">Belongs to the class-I pyridoxal-phosphate-dependent aminotransferase family.</text>
</comment>
<dbReference type="InterPro" id="IPR015424">
    <property type="entry name" value="PyrdxlP-dep_Trfase"/>
</dbReference>